<accession>A0A0E9UVS9</accession>
<organism evidence="2">
    <name type="scientific">Anguilla anguilla</name>
    <name type="common">European freshwater eel</name>
    <name type="synonym">Muraena anguilla</name>
    <dbReference type="NCBI Taxonomy" id="7936"/>
    <lineage>
        <taxon>Eukaryota</taxon>
        <taxon>Metazoa</taxon>
        <taxon>Chordata</taxon>
        <taxon>Craniata</taxon>
        <taxon>Vertebrata</taxon>
        <taxon>Euteleostomi</taxon>
        <taxon>Actinopterygii</taxon>
        <taxon>Neopterygii</taxon>
        <taxon>Teleostei</taxon>
        <taxon>Anguilliformes</taxon>
        <taxon>Anguillidae</taxon>
        <taxon>Anguilla</taxon>
    </lineage>
</organism>
<evidence type="ECO:0000256" key="1">
    <source>
        <dbReference type="SAM" id="SignalP"/>
    </source>
</evidence>
<sequence>MFKLACFTPLLNSILTCTGYNLTNPPTTASPCWLLGTQ</sequence>
<proteinExistence type="predicted"/>
<dbReference type="AlphaFoldDB" id="A0A0E9UVS9"/>
<evidence type="ECO:0000313" key="2">
    <source>
        <dbReference type="EMBL" id="JAH69846.1"/>
    </source>
</evidence>
<reference evidence="2" key="1">
    <citation type="submission" date="2014-11" db="EMBL/GenBank/DDBJ databases">
        <authorList>
            <person name="Amaro Gonzalez C."/>
        </authorList>
    </citation>
    <scope>NUCLEOTIDE SEQUENCE</scope>
</reference>
<keyword evidence="1" id="KW-0732">Signal</keyword>
<feature type="chain" id="PRO_5002434105" evidence="1">
    <location>
        <begin position="20"/>
        <end position="38"/>
    </location>
</feature>
<protein>
    <submittedName>
        <fullName evidence="2">Uncharacterized protein</fullName>
    </submittedName>
</protein>
<feature type="signal peptide" evidence="1">
    <location>
        <begin position="1"/>
        <end position="19"/>
    </location>
</feature>
<name>A0A0E9UVS9_ANGAN</name>
<reference evidence="2" key="2">
    <citation type="journal article" date="2015" name="Fish Shellfish Immunol.">
        <title>Early steps in the European eel (Anguilla anguilla)-Vibrio vulnificus interaction in the gills: Role of the RtxA13 toxin.</title>
        <authorList>
            <person name="Callol A."/>
            <person name="Pajuelo D."/>
            <person name="Ebbesson L."/>
            <person name="Teles M."/>
            <person name="MacKenzie S."/>
            <person name="Amaro C."/>
        </authorList>
    </citation>
    <scope>NUCLEOTIDE SEQUENCE</scope>
</reference>
<dbReference type="EMBL" id="GBXM01038731">
    <property type="protein sequence ID" value="JAH69846.1"/>
    <property type="molecule type" value="Transcribed_RNA"/>
</dbReference>